<comment type="caution">
    <text evidence="1">The sequence shown here is derived from an EMBL/GenBank/DDBJ whole genome shotgun (WGS) entry which is preliminary data.</text>
</comment>
<organism evidence="1 2">
    <name type="scientific">Actinomadura miaoliensis</name>
    <dbReference type="NCBI Taxonomy" id="430685"/>
    <lineage>
        <taxon>Bacteria</taxon>
        <taxon>Bacillati</taxon>
        <taxon>Actinomycetota</taxon>
        <taxon>Actinomycetes</taxon>
        <taxon>Streptosporangiales</taxon>
        <taxon>Thermomonosporaceae</taxon>
        <taxon>Actinomadura</taxon>
    </lineage>
</organism>
<accession>A0ABP7W5S8</accession>
<dbReference type="RefSeq" id="WP_344950728.1">
    <property type="nucleotide sequence ID" value="NZ_BAAAZG010000029.1"/>
</dbReference>
<dbReference type="EMBL" id="BAAAZG010000029">
    <property type="protein sequence ID" value="GAA4081174.1"/>
    <property type="molecule type" value="Genomic_DNA"/>
</dbReference>
<protein>
    <submittedName>
        <fullName evidence="1">Uncharacterized protein</fullName>
    </submittedName>
</protein>
<evidence type="ECO:0000313" key="1">
    <source>
        <dbReference type="EMBL" id="GAA4081174.1"/>
    </source>
</evidence>
<gene>
    <name evidence="1" type="ORF">GCM10022214_44890</name>
</gene>
<dbReference type="Proteomes" id="UP001500683">
    <property type="component" value="Unassembled WGS sequence"/>
</dbReference>
<sequence length="157" mass="17658">MTEFTDVTTRLLADMNADTFSRQEITTIVRQAVAEAMRARKNHHAQIIEIDRLVTRETRNSAIRERLPGWLTRAGLRKVISLDTSTKDWFTILNADDDGDCLRVVHPAYVDVNTGTLVQSGQLKLEDHEQHGKSTGCRRLSDLLADRQAVTDGVEEG</sequence>
<keyword evidence="2" id="KW-1185">Reference proteome</keyword>
<name>A0ABP7W5S8_9ACTN</name>
<reference evidence="2" key="1">
    <citation type="journal article" date="2019" name="Int. J. Syst. Evol. Microbiol.">
        <title>The Global Catalogue of Microorganisms (GCM) 10K type strain sequencing project: providing services to taxonomists for standard genome sequencing and annotation.</title>
        <authorList>
            <consortium name="The Broad Institute Genomics Platform"/>
            <consortium name="The Broad Institute Genome Sequencing Center for Infectious Disease"/>
            <person name="Wu L."/>
            <person name="Ma J."/>
        </authorList>
    </citation>
    <scope>NUCLEOTIDE SEQUENCE [LARGE SCALE GENOMIC DNA]</scope>
    <source>
        <strain evidence="2">JCM 16702</strain>
    </source>
</reference>
<proteinExistence type="predicted"/>
<evidence type="ECO:0000313" key="2">
    <source>
        <dbReference type="Proteomes" id="UP001500683"/>
    </source>
</evidence>